<dbReference type="Proteomes" id="UP000192257">
    <property type="component" value="Unassembled WGS sequence"/>
</dbReference>
<evidence type="ECO:0000256" key="2">
    <source>
        <dbReference type="ARBA" id="ARBA00023239"/>
    </source>
</evidence>
<protein>
    <submittedName>
        <fullName evidence="4">Enoyl-CoA hydratase/isomerase family protein</fullName>
    </submittedName>
</protein>
<dbReference type="EMBL" id="NBCO01000042">
    <property type="protein sequence ID" value="ORC84697.1"/>
    <property type="molecule type" value="Genomic_DNA"/>
</dbReference>
<accession>A0A1X0NJ83</accession>
<evidence type="ECO:0000256" key="1">
    <source>
        <dbReference type="ARBA" id="ARBA00005254"/>
    </source>
</evidence>
<dbReference type="Gene3D" id="1.10.12.10">
    <property type="entry name" value="Lyase 2-enoyl-coa Hydratase, Chain A, domain 2"/>
    <property type="match status" value="1"/>
</dbReference>
<evidence type="ECO:0000256" key="3">
    <source>
        <dbReference type="RuleBase" id="RU003707"/>
    </source>
</evidence>
<dbReference type="Pfam" id="PF00378">
    <property type="entry name" value="ECH_1"/>
    <property type="match status" value="1"/>
</dbReference>
<dbReference type="SUPFAM" id="SSF52096">
    <property type="entry name" value="ClpP/crotonase"/>
    <property type="match status" value="1"/>
</dbReference>
<dbReference type="STRING" id="67003.A0A1X0NJ83"/>
<dbReference type="GO" id="GO:0016836">
    <property type="term" value="F:hydro-lyase activity"/>
    <property type="evidence" value="ECO:0007669"/>
    <property type="project" value="UniProtKB-ARBA"/>
</dbReference>
<dbReference type="Gene3D" id="3.90.226.10">
    <property type="entry name" value="2-enoyl-CoA Hydratase, Chain A, domain 1"/>
    <property type="match status" value="1"/>
</dbReference>
<organism evidence="4 5">
    <name type="scientific">Trypanosoma theileri</name>
    <dbReference type="NCBI Taxonomy" id="67003"/>
    <lineage>
        <taxon>Eukaryota</taxon>
        <taxon>Discoba</taxon>
        <taxon>Euglenozoa</taxon>
        <taxon>Kinetoplastea</taxon>
        <taxon>Metakinetoplastina</taxon>
        <taxon>Trypanosomatida</taxon>
        <taxon>Trypanosomatidae</taxon>
        <taxon>Trypanosoma</taxon>
    </lineage>
</organism>
<keyword evidence="4" id="KW-0413">Isomerase</keyword>
<comment type="similarity">
    <text evidence="1 3">Belongs to the enoyl-CoA hydratase/isomerase family.</text>
</comment>
<dbReference type="VEuPathDB" id="TriTrypDB:TM35_000421550"/>
<dbReference type="InterPro" id="IPR001753">
    <property type="entry name" value="Enoyl-CoA_hydra/iso"/>
</dbReference>
<dbReference type="GO" id="GO:0016853">
    <property type="term" value="F:isomerase activity"/>
    <property type="evidence" value="ECO:0007669"/>
    <property type="project" value="UniProtKB-KW"/>
</dbReference>
<dbReference type="FunFam" id="3.90.226.10:FF:000009">
    <property type="entry name" value="Carnitinyl-CoA dehydratase"/>
    <property type="match status" value="1"/>
</dbReference>
<dbReference type="GO" id="GO:0006635">
    <property type="term" value="P:fatty acid beta-oxidation"/>
    <property type="evidence" value="ECO:0007669"/>
    <property type="project" value="TreeGrafter"/>
</dbReference>
<dbReference type="PANTHER" id="PTHR11941:SF171">
    <property type="entry name" value="SD19268P"/>
    <property type="match status" value="1"/>
</dbReference>
<dbReference type="GO" id="GO:0005739">
    <property type="term" value="C:mitochondrion"/>
    <property type="evidence" value="ECO:0007669"/>
    <property type="project" value="TreeGrafter"/>
</dbReference>
<evidence type="ECO:0000313" key="4">
    <source>
        <dbReference type="EMBL" id="ORC84697.1"/>
    </source>
</evidence>
<dbReference type="RefSeq" id="XP_028878763.1">
    <property type="nucleotide sequence ID" value="XM_029029966.1"/>
</dbReference>
<evidence type="ECO:0000313" key="5">
    <source>
        <dbReference type="Proteomes" id="UP000192257"/>
    </source>
</evidence>
<dbReference type="InterPro" id="IPR014748">
    <property type="entry name" value="Enoyl-CoA_hydra_C"/>
</dbReference>
<dbReference type="GeneID" id="39989746"/>
<dbReference type="CDD" id="cd06558">
    <property type="entry name" value="crotonase-like"/>
    <property type="match status" value="1"/>
</dbReference>
<proteinExistence type="inferred from homology"/>
<dbReference type="FunFam" id="1.10.12.10:FF:000001">
    <property type="entry name" value="Probable enoyl-CoA hydratase, mitochondrial"/>
    <property type="match status" value="1"/>
</dbReference>
<sequence>MRCSRRFLCAKVTELLYDGECQLTRVKGERVGLLSLNRPARRNSIGRTLLQELHDRIEYCSNPANEIRCLVLASSVTGVFCAGSDLKERRSMSVDESRIFVQRLRDTFNELEDLSIPTIAAIEGKALGGGCELALCADIRVAGADAVFGLPETSLAIIPGAGGTYRVPRVMGYSRALELILTAESINAARALQCGLVNEVTPAGAAVEAALRMAQRIASNGPIAVAAAKAAVRGGYGQTRDVGMAAEARQYDVVLQTQDRLEGLRAFAEKRPPQYEGK</sequence>
<dbReference type="InterPro" id="IPR018376">
    <property type="entry name" value="Enoyl-CoA_hyd/isom_CS"/>
</dbReference>
<keyword evidence="5" id="KW-1185">Reference proteome</keyword>
<comment type="caution">
    <text evidence="4">The sequence shown here is derived from an EMBL/GenBank/DDBJ whole genome shotgun (WGS) entry which is preliminary data.</text>
</comment>
<dbReference type="InterPro" id="IPR029045">
    <property type="entry name" value="ClpP/crotonase-like_dom_sf"/>
</dbReference>
<dbReference type="PANTHER" id="PTHR11941">
    <property type="entry name" value="ENOYL-COA HYDRATASE-RELATED"/>
    <property type="match status" value="1"/>
</dbReference>
<name>A0A1X0NJ83_9TRYP</name>
<dbReference type="AlphaFoldDB" id="A0A1X0NJ83"/>
<reference evidence="4 5" key="1">
    <citation type="submission" date="2017-03" db="EMBL/GenBank/DDBJ databases">
        <title>An alternative strategy for trypanosome survival in the mammalian bloodstream revealed through genome and transcriptome analysis of the ubiquitous bovine parasite Trypanosoma (Megatrypanum) theileri.</title>
        <authorList>
            <person name="Kelly S."/>
            <person name="Ivens A."/>
            <person name="Mott A."/>
            <person name="O'Neill E."/>
            <person name="Emms D."/>
            <person name="Macleod O."/>
            <person name="Voorheis P."/>
            <person name="Matthews J."/>
            <person name="Matthews K."/>
            <person name="Carrington M."/>
        </authorList>
    </citation>
    <scope>NUCLEOTIDE SEQUENCE [LARGE SCALE GENOMIC DNA]</scope>
    <source>
        <strain evidence="4">Edinburgh</strain>
    </source>
</reference>
<keyword evidence="2" id="KW-0456">Lyase</keyword>
<gene>
    <name evidence="4" type="ORF">TM35_000421550</name>
</gene>
<dbReference type="PROSITE" id="PS00166">
    <property type="entry name" value="ENOYL_COA_HYDRATASE"/>
    <property type="match status" value="1"/>
</dbReference>
<dbReference type="OrthoDB" id="410701at2759"/>